<feature type="transmembrane region" description="Helical" evidence="1">
    <location>
        <begin position="365"/>
        <end position="384"/>
    </location>
</feature>
<dbReference type="InterPro" id="IPR057436">
    <property type="entry name" value="5TMH_Lnb"/>
</dbReference>
<dbReference type="Proteomes" id="UP001319080">
    <property type="component" value="Unassembled WGS sequence"/>
</dbReference>
<evidence type="ECO:0000313" key="4">
    <source>
        <dbReference type="EMBL" id="MBT1709479.1"/>
    </source>
</evidence>
<sequence length="389" mass="44976">MKKIVFLLLGCMALHGYSQPRQLSDQATISVITCAPWQGELYSAFGHSAFRVYDPALGLDDAYNYGIFDFDQPNFYLNFARGYMYYQLGAYSYERFKLPYIYHNRYIHEQELNLTSAQKQKVFDYLEWNTLPENEHYRYDYFYDNCATKMPGVLIKALGDSIAFDNKHITTHYSIRELTDLYLHQQPWGDLGIDVCLGSEIDHEAPPFDYMFLPEYVEQGLDHATIKHGNTWAPLVKKKNIVFAPREEDPMKGLPHPLYVFSALALVAIILSVVDLKRKKLSTWWDVLLFGAAGLIGVLLFLLWFATDHKSSYNYNLLWALPFHIVAVIAFVRQPRWLATYFLVTAIILVVTLVSWPLLPQKLNTSLIPIVIALAVRAFTQYRIRKAKV</sequence>
<gene>
    <name evidence="4" type="ORF">KK062_14655</name>
</gene>
<keyword evidence="1" id="KW-0812">Transmembrane</keyword>
<keyword evidence="1" id="KW-1133">Transmembrane helix</keyword>
<feature type="transmembrane region" description="Helical" evidence="1">
    <location>
        <begin position="313"/>
        <end position="332"/>
    </location>
</feature>
<dbReference type="AlphaFoldDB" id="A0AAP2DZW7"/>
<feature type="domain" description="Lnb N-terminal periplasmic" evidence="2">
    <location>
        <begin position="25"/>
        <end position="155"/>
    </location>
</feature>
<protein>
    <submittedName>
        <fullName evidence="4">DUF4105 domain-containing protein</fullName>
    </submittedName>
</protein>
<feature type="transmembrane region" description="Helical" evidence="1">
    <location>
        <begin position="339"/>
        <end position="359"/>
    </location>
</feature>
<evidence type="ECO:0000259" key="3">
    <source>
        <dbReference type="Pfam" id="PF25221"/>
    </source>
</evidence>
<keyword evidence="5" id="KW-1185">Reference proteome</keyword>
<accession>A0AAP2DZW7</accession>
<reference evidence="4 5" key="1">
    <citation type="submission" date="2021-05" db="EMBL/GenBank/DDBJ databases">
        <title>A Polyphasic approach of four new species of the genus Ohtaekwangia: Ohtaekwangia histidinii sp. nov., Ohtaekwangia cretensis sp. nov., Ohtaekwangia indiensis sp. nov., Ohtaekwangia reichenbachii sp. nov. from diverse environment.</title>
        <authorList>
            <person name="Octaviana S."/>
        </authorList>
    </citation>
    <scope>NUCLEOTIDE SEQUENCE [LARGE SCALE GENOMIC DNA]</scope>
    <source>
        <strain evidence="4 5">PWU5</strain>
    </source>
</reference>
<dbReference type="Pfam" id="PF13387">
    <property type="entry name" value="Lnb_N"/>
    <property type="match status" value="1"/>
</dbReference>
<dbReference type="EMBL" id="JAHESE010000013">
    <property type="protein sequence ID" value="MBT1709479.1"/>
    <property type="molecule type" value="Genomic_DNA"/>
</dbReference>
<feature type="transmembrane region" description="Helical" evidence="1">
    <location>
        <begin position="258"/>
        <end position="276"/>
    </location>
</feature>
<dbReference type="RefSeq" id="WP_254085054.1">
    <property type="nucleotide sequence ID" value="NZ_JAHESE010000013.1"/>
</dbReference>
<dbReference type="Pfam" id="PF25221">
    <property type="entry name" value="5TMH_Lnb"/>
    <property type="match status" value="1"/>
</dbReference>
<evidence type="ECO:0000259" key="2">
    <source>
        <dbReference type="Pfam" id="PF13387"/>
    </source>
</evidence>
<feature type="transmembrane region" description="Helical" evidence="1">
    <location>
        <begin position="288"/>
        <end position="307"/>
    </location>
</feature>
<evidence type="ECO:0000256" key="1">
    <source>
        <dbReference type="SAM" id="Phobius"/>
    </source>
</evidence>
<organism evidence="4 5">
    <name type="scientific">Dawidia cretensis</name>
    <dbReference type="NCBI Taxonomy" id="2782350"/>
    <lineage>
        <taxon>Bacteria</taxon>
        <taxon>Pseudomonadati</taxon>
        <taxon>Bacteroidota</taxon>
        <taxon>Cytophagia</taxon>
        <taxon>Cytophagales</taxon>
        <taxon>Chryseotaleaceae</taxon>
        <taxon>Dawidia</taxon>
    </lineage>
</organism>
<comment type="caution">
    <text evidence="4">The sequence shown here is derived from an EMBL/GenBank/DDBJ whole genome shotgun (WGS) entry which is preliminary data.</text>
</comment>
<proteinExistence type="predicted"/>
<feature type="domain" description="Lnb-like transmembrane" evidence="3">
    <location>
        <begin position="254"/>
        <end position="385"/>
    </location>
</feature>
<evidence type="ECO:0000313" key="5">
    <source>
        <dbReference type="Proteomes" id="UP001319080"/>
    </source>
</evidence>
<keyword evidence="1" id="KW-0472">Membrane</keyword>
<dbReference type="InterPro" id="IPR025178">
    <property type="entry name" value="Lnb_N"/>
</dbReference>
<name>A0AAP2DZW7_9BACT</name>